<dbReference type="GeneTree" id="ENSGT01010000225757"/>
<dbReference type="InterPro" id="IPR051320">
    <property type="entry name" value="Viral_Replic_Matur_Polypro"/>
</dbReference>
<dbReference type="InterPro" id="IPR043128">
    <property type="entry name" value="Rev_trsase/Diguanyl_cyclase"/>
</dbReference>
<dbReference type="Ensembl" id="ENSSVLT00005016253.1">
    <property type="protein sequence ID" value="ENSSVLP00005014652.1"/>
    <property type="gene ID" value="ENSSVLG00005011733.1"/>
</dbReference>
<sequence>TPPWILNPQRPLYSLLKETLQQGATNLIWEPEHIKAFKTLKGALLQAPALSLPTEKEFNLFVTEGGGIALGMVTQKNGPIQQPVAYLSKELDVVSRRWPHCLRVIAAVTAHLSNDPPAHYSSTRLLPWTPRSTRFLKRNSKLLTPRRPLPARRSQSGHRPPCPAAWSS</sequence>
<feature type="domain" description="Reverse transcriptase/retrotransposon-derived protein RNase H-like" evidence="2">
    <location>
        <begin position="29"/>
        <end position="111"/>
    </location>
</feature>
<evidence type="ECO:0000313" key="4">
    <source>
        <dbReference type="Proteomes" id="UP000694564"/>
    </source>
</evidence>
<dbReference type="AlphaFoldDB" id="A0A8D2CTI7"/>
<name>A0A8D2CTI7_SCIVU</name>
<dbReference type="SUPFAM" id="SSF56672">
    <property type="entry name" value="DNA/RNA polymerases"/>
    <property type="match status" value="1"/>
</dbReference>
<dbReference type="InterPro" id="IPR041577">
    <property type="entry name" value="RT_RNaseH_2"/>
</dbReference>
<protein>
    <recommendedName>
        <fullName evidence="2">Reverse transcriptase/retrotransposon-derived protein RNase H-like domain-containing protein</fullName>
    </recommendedName>
</protein>
<feature type="region of interest" description="Disordered" evidence="1">
    <location>
        <begin position="139"/>
        <end position="168"/>
    </location>
</feature>
<evidence type="ECO:0000259" key="2">
    <source>
        <dbReference type="Pfam" id="PF17919"/>
    </source>
</evidence>
<evidence type="ECO:0000256" key="1">
    <source>
        <dbReference type="SAM" id="MobiDB-lite"/>
    </source>
</evidence>
<evidence type="ECO:0000313" key="3">
    <source>
        <dbReference type="Ensembl" id="ENSSVLP00005014652.1"/>
    </source>
</evidence>
<proteinExistence type="predicted"/>
<dbReference type="InterPro" id="IPR043502">
    <property type="entry name" value="DNA/RNA_pol_sf"/>
</dbReference>
<dbReference type="Proteomes" id="UP000694564">
    <property type="component" value="Unassembled WGS sequence"/>
</dbReference>
<organism evidence="3 4">
    <name type="scientific">Sciurus vulgaris</name>
    <name type="common">Eurasian red squirrel</name>
    <dbReference type="NCBI Taxonomy" id="55149"/>
    <lineage>
        <taxon>Eukaryota</taxon>
        <taxon>Metazoa</taxon>
        <taxon>Chordata</taxon>
        <taxon>Craniata</taxon>
        <taxon>Vertebrata</taxon>
        <taxon>Euteleostomi</taxon>
        <taxon>Mammalia</taxon>
        <taxon>Eutheria</taxon>
        <taxon>Euarchontoglires</taxon>
        <taxon>Glires</taxon>
        <taxon>Rodentia</taxon>
        <taxon>Sciuromorpha</taxon>
        <taxon>Sciuridae</taxon>
        <taxon>Sciurinae</taxon>
        <taxon>Sciurini</taxon>
        <taxon>Sciurus</taxon>
    </lineage>
</organism>
<reference evidence="3" key="1">
    <citation type="submission" date="2025-08" db="UniProtKB">
        <authorList>
            <consortium name="Ensembl"/>
        </authorList>
    </citation>
    <scope>IDENTIFICATION</scope>
</reference>
<dbReference type="Gene3D" id="3.30.70.270">
    <property type="match status" value="1"/>
</dbReference>
<dbReference type="Pfam" id="PF17919">
    <property type="entry name" value="RT_RNaseH_2"/>
    <property type="match status" value="1"/>
</dbReference>
<reference evidence="3" key="2">
    <citation type="submission" date="2025-09" db="UniProtKB">
        <authorList>
            <consortium name="Ensembl"/>
        </authorList>
    </citation>
    <scope>IDENTIFICATION</scope>
</reference>
<keyword evidence="4" id="KW-1185">Reference proteome</keyword>
<accession>A0A8D2CTI7</accession>
<dbReference type="PANTHER" id="PTHR33064:SF38">
    <property type="entry name" value="LRRGT00076-LIKE"/>
    <property type="match status" value="1"/>
</dbReference>
<dbReference type="Gene3D" id="3.10.20.370">
    <property type="match status" value="1"/>
</dbReference>
<dbReference type="PANTHER" id="PTHR33064">
    <property type="entry name" value="POL PROTEIN"/>
    <property type="match status" value="1"/>
</dbReference>